<feature type="compositionally biased region" description="Low complexity" evidence="1">
    <location>
        <begin position="529"/>
        <end position="543"/>
    </location>
</feature>
<dbReference type="AlphaFoldDB" id="A0A177ABF7"/>
<feature type="region of interest" description="Disordered" evidence="1">
    <location>
        <begin position="865"/>
        <end position="967"/>
    </location>
</feature>
<gene>
    <name evidence="2" type="ORF">VC83_05054</name>
</gene>
<feature type="compositionally biased region" description="Pro residues" evidence="1">
    <location>
        <begin position="179"/>
        <end position="188"/>
    </location>
</feature>
<feature type="compositionally biased region" description="Gly residues" evidence="1">
    <location>
        <begin position="152"/>
        <end position="161"/>
    </location>
</feature>
<feature type="compositionally biased region" description="Polar residues" evidence="1">
    <location>
        <begin position="579"/>
        <end position="597"/>
    </location>
</feature>
<feature type="region of interest" description="Disordered" evidence="1">
    <location>
        <begin position="320"/>
        <end position="392"/>
    </location>
</feature>
<dbReference type="VEuPathDB" id="FungiDB:GMDG_01636"/>
<feature type="compositionally biased region" description="Basic residues" evidence="1">
    <location>
        <begin position="459"/>
        <end position="477"/>
    </location>
</feature>
<protein>
    <recommendedName>
        <fullName evidence="3">Cell wall proline rich protein</fullName>
    </recommendedName>
</protein>
<feature type="compositionally biased region" description="Basic and acidic residues" evidence="1">
    <location>
        <begin position="364"/>
        <end position="376"/>
    </location>
</feature>
<evidence type="ECO:0008006" key="3">
    <source>
        <dbReference type="Google" id="ProtNLM"/>
    </source>
</evidence>
<feature type="region of interest" description="Disordered" evidence="1">
    <location>
        <begin position="752"/>
        <end position="831"/>
    </location>
</feature>
<accession>A0A177ABF7</accession>
<reference evidence="2" key="1">
    <citation type="submission" date="2016-03" db="EMBL/GenBank/DDBJ databases">
        <title>Updated assembly of Pseudogymnoascus destructans, the fungus causing white-nose syndrome of bats.</title>
        <authorList>
            <person name="Palmer J.M."/>
            <person name="Drees K.P."/>
            <person name="Foster J.T."/>
            <person name="Lindner D.L."/>
        </authorList>
    </citation>
    <scope>NUCLEOTIDE SEQUENCE [LARGE SCALE GENOMIC DNA]</scope>
    <source>
        <strain evidence="2">20631-21</strain>
    </source>
</reference>
<dbReference type="OrthoDB" id="5406427at2759"/>
<organism evidence="2">
    <name type="scientific">Pseudogymnoascus destructans</name>
    <dbReference type="NCBI Taxonomy" id="655981"/>
    <lineage>
        <taxon>Eukaryota</taxon>
        <taxon>Fungi</taxon>
        <taxon>Dikarya</taxon>
        <taxon>Ascomycota</taxon>
        <taxon>Pezizomycotina</taxon>
        <taxon>Leotiomycetes</taxon>
        <taxon>Thelebolales</taxon>
        <taxon>Thelebolaceae</taxon>
        <taxon>Pseudogymnoascus</taxon>
    </lineage>
</organism>
<feature type="compositionally biased region" description="Polar residues" evidence="1">
    <location>
        <begin position="728"/>
        <end position="739"/>
    </location>
</feature>
<feature type="compositionally biased region" description="Low complexity" evidence="1">
    <location>
        <begin position="763"/>
        <end position="781"/>
    </location>
</feature>
<feature type="region of interest" description="Disordered" evidence="1">
    <location>
        <begin position="699"/>
        <end position="739"/>
    </location>
</feature>
<dbReference type="RefSeq" id="XP_024323759.1">
    <property type="nucleotide sequence ID" value="XM_024468679.1"/>
</dbReference>
<proteinExistence type="predicted"/>
<dbReference type="Proteomes" id="UP000077154">
    <property type="component" value="Unassembled WGS sequence"/>
</dbReference>
<name>A0A177ABF7_9PEZI</name>
<dbReference type="GeneID" id="36288121"/>
<feature type="compositionally biased region" description="Basic residues" evidence="1">
    <location>
        <begin position="486"/>
        <end position="499"/>
    </location>
</feature>
<feature type="compositionally biased region" description="Polar residues" evidence="1">
    <location>
        <begin position="414"/>
        <end position="428"/>
    </location>
</feature>
<feature type="compositionally biased region" description="Low complexity" evidence="1">
    <location>
        <begin position="909"/>
        <end position="919"/>
    </location>
</feature>
<evidence type="ECO:0000313" key="2">
    <source>
        <dbReference type="EMBL" id="OAF58474.1"/>
    </source>
</evidence>
<feature type="region of interest" description="Disordered" evidence="1">
    <location>
        <begin position="1"/>
        <end position="239"/>
    </location>
</feature>
<feature type="region of interest" description="Disordered" evidence="1">
    <location>
        <begin position="407"/>
        <end position="618"/>
    </location>
</feature>
<feature type="compositionally biased region" description="Acidic residues" evidence="1">
    <location>
        <begin position="649"/>
        <end position="661"/>
    </location>
</feature>
<dbReference type="eggNOG" id="ENOG502RD9J">
    <property type="taxonomic scope" value="Eukaryota"/>
</dbReference>
<dbReference type="EMBL" id="KV441396">
    <property type="protein sequence ID" value="OAF58474.1"/>
    <property type="molecule type" value="Genomic_DNA"/>
</dbReference>
<evidence type="ECO:0000256" key="1">
    <source>
        <dbReference type="SAM" id="MobiDB-lite"/>
    </source>
</evidence>
<feature type="region of interest" description="Disordered" evidence="1">
    <location>
        <begin position="634"/>
        <end position="681"/>
    </location>
</feature>
<sequence>MATITSSNHGSHPSIPFSNEDGQTSYSMYAEPSDSPRSPVFPLDDHPSTDGPLPNPPFVFPARPAFTPSPFSRAGRRPQSAYDLPKQSGLNQDFQLGGGRSAPPPLPSFSFNPTAAATLDSGIYSPPLSPMSATGGRPIPSRPAGHRRGGSEFIGGDGKTGAGSLLSTSPTKTEGHLSPPNPSVPSGPPGGRRGHAHRRSAAISCHDLSAIMKPQMPAAAPLGGSAPTSPSEAQSDVALATSLDNAIQSGLENAKASDTVTTPPILAAATARLPKTTRVGFSDNVEFIPRPLSLVSSDASSTMTVRQGHSATGSLSSVISLAAASPPSKEQQRGLPNPATSRKPDEHRPSTAGPVLGASSQGHFLEETGSVRRRNSDPSMSEEANGEDLPLTPRTAAKRYFFFNQHDYPLSDVPPNQSRPVSVSSSNMTREKFSGPAPSPKKLQSAHEDADPTEGMPKVTRKTSMTRKPSKKQKKVKSWAGSILSRKGKPRSSKHKGLSRKSPTPPLRNYEPATYDTTEYALPSQAEMPEQTTEEVTPQQTAPSTRTDFANWRPRHVAPQDDETMSPIIDLDAALGPFNTPTSHDLEWESSQKSFGQTKRRMHSAAGMTGFKGPGLHYHRRTESAPEMVASENPRFGLHHIGSSSTMEDVFEEDEEDEDWEEVKTVSHKGSTIRAEDEESSGLGIEIKVVDAESGHDNVMDWTLDQGSNSQRGLKRKTSALSEGEGFQLQTASSMNSARSVSPLRETFIMEDLNPSPRIGDDTIITRPISSSKSSSTSTPPFRAVASKDLAPMDMQPYSIQPPYLTPTTPNSTFQSPFPSPRSPVSYDARRMSTAPSSILDEPGFNPLWLGEPGPEIRMSVDEVPSLTSSNPTMIRESMMNPGLGNPQFRNGQRPASLSNPTVNRKRSSIASLSRLLSSHGEKSKLYIEESADDFPESKKESKGKRLSRMMQFWKPSKSESSEAREA</sequence>
<feature type="compositionally biased region" description="Polar residues" evidence="1">
    <location>
        <begin position="806"/>
        <end position="817"/>
    </location>
</feature>
<feature type="compositionally biased region" description="Basic and acidic residues" evidence="1">
    <location>
        <begin position="957"/>
        <end position="967"/>
    </location>
</feature>
<feature type="compositionally biased region" description="Polar residues" evidence="1">
    <location>
        <begin position="888"/>
        <end position="903"/>
    </location>
</feature>
<feature type="compositionally biased region" description="Polar residues" evidence="1">
    <location>
        <begin position="1"/>
        <end position="27"/>
    </location>
</feature>